<proteinExistence type="predicted"/>
<organism evidence="2 3">
    <name type="scientific">Streptomyces spiramenti</name>
    <dbReference type="NCBI Taxonomy" id="2720606"/>
    <lineage>
        <taxon>Bacteria</taxon>
        <taxon>Bacillati</taxon>
        <taxon>Actinomycetota</taxon>
        <taxon>Actinomycetes</taxon>
        <taxon>Kitasatosporales</taxon>
        <taxon>Streptomycetaceae</taxon>
        <taxon>Streptomyces</taxon>
    </lineage>
</organism>
<feature type="region of interest" description="Disordered" evidence="1">
    <location>
        <begin position="166"/>
        <end position="251"/>
    </location>
</feature>
<dbReference type="RefSeq" id="WP_167932279.1">
    <property type="nucleotide sequence ID" value="NZ_JAAVJB010000024.1"/>
</dbReference>
<dbReference type="SUPFAM" id="SSF54427">
    <property type="entry name" value="NTF2-like"/>
    <property type="match status" value="1"/>
</dbReference>
<keyword evidence="3" id="KW-1185">Reference proteome</keyword>
<dbReference type="Gene3D" id="3.10.450.50">
    <property type="match status" value="1"/>
</dbReference>
<sequence>MTTEDIRAARQQLVLDHFEDEVRQEWDDVLSTFPHPHYELIPTMTVHDGGEQVRGYYAETRVAFPDQRHEIIALRHADDAVIVEFWLIGTHLGPLGRIPATGGTFRVRMTAYFIFDEAENLVCERVYFDTLSMLRQLIGGLNMRNPKNWLLTVRCLRGLLKMAGGEPHPSLVDTVEPDLTTRRPATTSVETGSSDAASGVAATDTTTAATAGTAAGTPTDDPARPEADSDETSDTPAPAPAPAPDGTGTAR</sequence>
<reference evidence="2 3" key="1">
    <citation type="submission" date="2020-03" db="EMBL/GenBank/DDBJ databases">
        <title>Draft genome of Streptomyces sp. ventii, isolated from the Axial Seamount in the Pacific Ocean, and resequencing of the two type strains Streptomyces lonarensis strain NCL 716 and Streptomyces bohaiensis strain 11A07.</title>
        <authorList>
            <person name="Loughran R.M."/>
            <person name="Pfannmuller K.M."/>
            <person name="Wasson B.J."/>
            <person name="Deadmond M.C."/>
            <person name="Paddock B.E."/>
            <person name="Koyack M.J."/>
            <person name="Gallegos D.A."/>
            <person name="Mitchell E.A."/>
            <person name="Ushijima B."/>
            <person name="Saw J.H."/>
            <person name="Mcphail K.L."/>
            <person name="Videau P."/>
        </authorList>
    </citation>
    <scope>NUCLEOTIDE SEQUENCE [LARGE SCALE GENOMIC DNA]</scope>
    <source>
        <strain evidence="3">5675061</strain>
    </source>
</reference>
<dbReference type="InterPro" id="IPR032710">
    <property type="entry name" value="NTF2-like_dom_sf"/>
</dbReference>
<gene>
    <name evidence="2" type="ORF">HCJ92_05470</name>
</gene>
<dbReference type="EMBL" id="JAAVJB010000024">
    <property type="protein sequence ID" value="NJP65752.1"/>
    <property type="molecule type" value="Genomic_DNA"/>
</dbReference>
<dbReference type="PANTHER" id="PTHR38436:SF1">
    <property type="entry name" value="ESTER CYCLASE"/>
    <property type="match status" value="1"/>
</dbReference>
<comment type="caution">
    <text evidence="2">The sequence shown here is derived from an EMBL/GenBank/DDBJ whole genome shotgun (WGS) entry which is preliminary data.</text>
</comment>
<dbReference type="PANTHER" id="PTHR38436">
    <property type="entry name" value="POLYKETIDE CYCLASE SNOAL-LIKE DOMAIN"/>
    <property type="match status" value="1"/>
</dbReference>
<protein>
    <submittedName>
        <fullName evidence="2">Ester cyclase</fullName>
    </submittedName>
</protein>
<evidence type="ECO:0000313" key="2">
    <source>
        <dbReference type="EMBL" id="NJP65752.1"/>
    </source>
</evidence>
<accession>A0ABX1AEX5</accession>
<evidence type="ECO:0000313" key="3">
    <source>
        <dbReference type="Proteomes" id="UP000746503"/>
    </source>
</evidence>
<evidence type="ECO:0000256" key="1">
    <source>
        <dbReference type="SAM" id="MobiDB-lite"/>
    </source>
</evidence>
<feature type="compositionally biased region" description="Low complexity" evidence="1">
    <location>
        <begin position="191"/>
        <end position="220"/>
    </location>
</feature>
<dbReference type="InterPro" id="IPR009959">
    <property type="entry name" value="Cyclase_SnoaL-like"/>
</dbReference>
<dbReference type="Proteomes" id="UP000746503">
    <property type="component" value="Unassembled WGS sequence"/>
</dbReference>
<dbReference type="Pfam" id="PF07366">
    <property type="entry name" value="SnoaL"/>
    <property type="match status" value="1"/>
</dbReference>
<name>A0ABX1AEX5_9ACTN</name>